<dbReference type="OMA" id="RSQWMRR"/>
<evidence type="ECO:0000256" key="9">
    <source>
        <dbReference type="ARBA" id="ARBA00022798"/>
    </source>
</evidence>
<dbReference type="PANTHER" id="PTHR12317:SF0">
    <property type="entry name" value="ACYLTRANSFERASE"/>
    <property type="match status" value="1"/>
</dbReference>
<dbReference type="STRING" id="1071378.G0WB12"/>
<evidence type="ECO:0000256" key="8">
    <source>
        <dbReference type="ARBA" id="ARBA00022692"/>
    </source>
</evidence>
<protein>
    <recommendedName>
        <fullName evidence="5 16">Diacylglycerol O-acyltransferase</fullName>
        <ecNumber evidence="5 16">2.3.1.20</ecNumber>
    </recommendedName>
</protein>
<dbReference type="GO" id="GO:0004144">
    <property type="term" value="F:diacylglycerol O-acyltransferase activity"/>
    <property type="evidence" value="ECO:0007669"/>
    <property type="project" value="UniProtKB-UniRule"/>
</dbReference>
<dbReference type="GO" id="GO:0035356">
    <property type="term" value="P:intracellular triglyceride homeostasis"/>
    <property type="evidence" value="ECO:0007669"/>
    <property type="project" value="EnsemblFungi"/>
</dbReference>
<evidence type="ECO:0000256" key="3">
    <source>
        <dbReference type="ARBA" id="ARBA00005189"/>
    </source>
</evidence>
<keyword evidence="10 16" id="KW-0256">Endoplasmic reticulum</keyword>
<dbReference type="KEGG" id="ndi:NDAI_0E01160"/>
<gene>
    <name evidence="17" type="primary">NDAI0E01160</name>
    <name evidence="17" type="ordered locus">NDAI_0E01160</name>
</gene>
<dbReference type="GO" id="GO:0140042">
    <property type="term" value="P:lipid droplet formation"/>
    <property type="evidence" value="ECO:0007669"/>
    <property type="project" value="EnsemblFungi"/>
</dbReference>
<comment type="catalytic activity">
    <reaction evidence="15 16">
        <text>an acyl-CoA + a 1,2-diacyl-sn-glycerol = a triacyl-sn-glycerol + CoA</text>
        <dbReference type="Rhea" id="RHEA:10868"/>
        <dbReference type="ChEBI" id="CHEBI:17815"/>
        <dbReference type="ChEBI" id="CHEBI:57287"/>
        <dbReference type="ChEBI" id="CHEBI:58342"/>
        <dbReference type="ChEBI" id="CHEBI:64615"/>
        <dbReference type="EC" id="2.3.1.20"/>
    </reaction>
</comment>
<evidence type="ECO:0000256" key="7">
    <source>
        <dbReference type="ARBA" id="ARBA00022679"/>
    </source>
</evidence>
<dbReference type="GO" id="GO:0005789">
    <property type="term" value="C:endoplasmic reticulum membrane"/>
    <property type="evidence" value="ECO:0007669"/>
    <property type="project" value="UniProtKB-SubCell"/>
</dbReference>
<comment type="pathway">
    <text evidence="3">Lipid metabolism.</text>
</comment>
<keyword evidence="8" id="KW-0812">Transmembrane</keyword>
<proteinExistence type="inferred from homology"/>
<evidence type="ECO:0000256" key="14">
    <source>
        <dbReference type="ARBA" id="ARBA00023315"/>
    </source>
</evidence>
<dbReference type="RefSeq" id="XP_003670175.1">
    <property type="nucleotide sequence ID" value="XM_003670127.1"/>
</dbReference>
<keyword evidence="12 16" id="KW-0443">Lipid metabolism</keyword>
<evidence type="ECO:0000256" key="2">
    <source>
        <dbReference type="ARBA" id="ARBA00004771"/>
    </source>
</evidence>
<dbReference type="GO" id="GO:0006071">
    <property type="term" value="P:glycerol metabolic process"/>
    <property type="evidence" value="ECO:0007669"/>
    <property type="project" value="UniProtKB-UniRule"/>
</dbReference>
<comment type="subcellular location">
    <subcellularLocation>
        <location evidence="1 16">Endoplasmic reticulum membrane</location>
        <topology evidence="1 16">Multi-pass membrane protein</topology>
    </subcellularLocation>
</comment>
<comment type="function">
    <text evidence="16">Catalyzes the terminal and only committed step in triacylglycerol synthesis by using diacylglycerol and fatty acyl CoA as substrates.</text>
</comment>
<evidence type="ECO:0000256" key="10">
    <source>
        <dbReference type="ARBA" id="ARBA00022824"/>
    </source>
</evidence>
<dbReference type="UniPathway" id="UPA00282"/>
<reference evidence="17 18" key="1">
    <citation type="journal article" date="2011" name="Proc. Natl. Acad. Sci. U.S.A.">
        <title>Evolutionary erosion of yeast sex chromosomes by mating-type switching accidents.</title>
        <authorList>
            <person name="Gordon J.L."/>
            <person name="Armisen D."/>
            <person name="Proux-Wera E."/>
            <person name="Oheigeartaigh S.S."/>
            <person name="Byrne K.P."/>
            <person name="Wolfe K.H."/>
        </authorList>
    </citation>
    <scope>NUCLEOTIDE SEQUENCE [LARGE SCALE GENOMIC DNA]</scope>
    <source>
        <strain evidence="18">ATCC 10597 / BCRC 20456 / CBS 421 / NBRC 0211 / NRRL Y-12639</strain>
    </source>
</reference>
<keyword evidence="14 16" id="KW-0012">Acyltransferase</keyword>
<keyword evidence="7" id="KW-0808">Transferase</keyword>
<dbReference type="HOGENOM" id="CLU_023995_4_1_1"/>
<dbReference type="GO" id="GO:0006672">
    <property type="term" value="P:ceramide metabolic process"/>
    <property type="evidence" value="ECO:0007669"/>
    <property type="project" value="EnsemblFungi"/>
</dbReference>
<dbReference type="EMBL" id="HE580271">
    <property type="protein sequence ID" value="CCD24932.1"/>
    <property type="molecule type" value="Genomic_DNA"/>
</dbReference>
<sequence>MPVSAEEVLYRRNIRSDKDTNSTKNSIRRKNSITIKKPTLDYCTPISTPFQRRLQTFAVAWHTSSFVLGTVFSLFVISKPRLWVFVIPYMIYFFIDRSPANGGVVERYSLWFRSLPFWKAYCDYFPITLDKTCDLPPTFTKKIGNDPAKKETKRLRIKLWPTKYYLNFEKKASAMDNMEATGPRYIFGYHPHGIGALGAFGAIGTEGRDWSQKFPGIPVSLMTLVTQFHIPFYRDYLLALGVTSVSKKNSLKTLNKNQSICIVVGGARESLLSSMGSTEIILNKRKGFIKLAIETGNTSLVPVFAFGETNCYNILRTDDDSWLRKFQLWFKENCGFTIPIFYARGIFNYDFGLLPFRTPLNVIVGKPIYVKEKIENPPTEVVDHYHNLYIEELKRLYYANNEKYGFGDEDLEIVG</sequence>
<evidence type="ECO:0000256" key="16">
    <source>
        <dbReference type="RuleBase" id="RU367023"/>
    </source>
</evidence>
<keyword evidence="9" id="KW-0319">Glycerol metabolism</keyword>
<dbReference type="GO" id="GO:0005811">
    <property type="term" value="C:lipid droplet"/>
    <property type="evidence" value="ECO:0007669"/>
    <property type="project" value="EnsemblFungi"/>
</dbReference>
<dbReference type="GO" id="GO:0019432">
    <property type="term" value="P:triglyceride biosynthetic process"/>
    <property type="evidence" value="ECO:0007669"/>
    <property type="project" value="UniProtKB-UniRule"/>
</dbReference>
<dbReference type="eggNOG" id="KOG0831">
    <property type="taxonomic scope" value="Eukaryota"/>
</dbReference>
<keyword evidence="11" id="KW-1133">Transmembrane helix</keyword>
<keyword evidence="6 16" id="KW-0444">Lipid biosynthesis</keyword>
<dbReference type="AlphaFoldDB" id="G0WB12"/>
<dbReference type="Pfam" id="PF03982">
    <property type="entry name" value="DAGAT"/>
    <property type="match status" value="2"/>
</dbReference>
<dbReference type="EC" id="2.3.1.20" evidence="5 16"/>
<dbReference type="PANTHER" id="PTHR12317">
    <property type="entry name" value="DIACYLGLYCEROL O-ACYLTRANSFERASE"/>
    <property type="match status" value="1"/>
</dbReference>
<dbReference type="OrthoDB" id="264532at2759"/>
<accession>G0WB12</accession>
<evidence type="ECO:0000313" key="17">
    <source>
        <dbReference type="EMBL" id="CCD24932.1"/>
    </source>
</evidence>
<dbReference type="GO" id="GO:0097038">
    <property type="term" value="C:perinuclear endoplasmic reticulum"/>
    <property type="evidence" value="ECO:0007669"/>
    <property type="project" value="EnsemblFungi"/>
</dbReference>
<evidence type="ECO:0000256" key="5">
    <source>
        <dbReference type="ARBA" id="ARBA00013244"/>
    </source>
</evidence>
<dbReference type="GeneID" id="11498650"/>
<evidence type="ECO:0000313" key="18">
    <source>
        <dbReference type="Proteomes" id="UP000000689"/>
    </source>
</evidence>
<evidence type="ECO:0000256" key="12">
    <source>
        <dbReference type="ARBA" id="ARBA00023098"/>
    </source>
</evidence>
<comment type="pathway">
    <text evidence="2 16">Glycerolipid metabolism; triacylglycerol biosynthesis.</text>
</comment>
<evidence type="ECO:0000256" key="4">
    <source>
        <dbReference type="ARBA" id="ARBA00005420"/>
    </source>
</evidence>
<evidence type="ECO:0000256" key="15">
    <source>
        <dbReference type="ARBA" id="ARBA00048109"/>
    </source>
</evidence>
<evidence type="ECO:0000256" key="6">
    <source>
        <dbReference type="ARBA" id="ARBA00022516"/>
    </source>
</evidence>
<evidence type="ECO:0000256" key="11">
    <source>
        <dbReference type="ARBA" id="ARBA00022989"/>
    </source>
</evidence>
<evidence type="ECO:0000256" key="13">
    <source>
        <dbReference type="ARBA" id="ARBA00023136"/>
    </source>
</evidence>
<dbReference type="InterPro" id="IPR007130">
    <property type="entry name" value="DAGAT"/>
</dbReference>
<organism evidence="17 18">
    <name type="scientific">Naumovozyma dairenensis (strain ATCC 10597 / BCRC 20456 / CBS 421 / NBRC 0211 / NRRL Y-12639)</name>
    <name type="common">Saccharomyces dairenensis</name>
    <dbReference type="NCBI Taxonomy" id="1071378"/>
    <lineage>
        <taxon>Eukaryota</taxon>
        <taxon>Fungi</taxon>
        <taxon>Dikarya</taxon>
        <taxon>Ascomycota</taxon>
        <taxon>Saccharomycotina</taxon>
        <taxon>Saccharomycetes</taxon>
        <taxon>Saccharomycetales</taxon>
        <taxon>Saccharomycetaceae</taxon>
        <taxon>Naumovozyma</taxon>
    </lineage>
</organism>
<name>G0WB12_NAUDC</name>
<evidence type="ECO:0000256" key="1">
    <source>
        <dbReference type="ARBA" id="ARBA00004477"/>
    </source>
</evidence>
<dbReference type="Proteomes" id="UP000000689">
    <property type="component" value="Chromosome 5"/>
</dbReference>
<dbReference type="CDD" id="cd07987">
    <property type="entry name" value="LPLAT_MGAT-like"/>
    <property type="match status" value="1"/>
</dbReference>
<comment type="similarity">
    <text evidence="4 16">Belongs to the diacylglycerol acyltransferase family.</text>
</comment>
<keyword evidence="13" id="KW-0472">Membrane</keyword>
<dbReference type="GO" id="GO:0032541">
    <property type="term" value="C:cortical endoplasmic reticulum"/>
    <property type="evidence" value="ECO:0007669"/>
    <property type="project" value="EnsemblFungi"/>
</dbReference>
<keyword evidence="18" id="KW-1185">Reference proteome</keyword>